<dbReference type="Proteomes" id="UP000005756">
    <property type="component" value="Unassembled WGS sequence"/>
</dbReference>
<dbReference type="GO" id="GO:0006865">
    <property type="term" value="P:amino acid transport"/>
    <property type="evidence" value="ECO:0007669"/>
    <property type="project" value="InterPro"/>
</dbReference>
<evidence type="ECO:0000313" key="11">
    <source>
        <dbReference type="Proteomes" id="UP000216538"/>
    </source>
</evidence>
<dbReference type="EMBL" id="JH393258">
    <property type="protein sequence ID" value="EHJ92497.1"/>
    <property type="molecule type" value="Genomic_DNA"/>
</dbReference>
<evidence type="ECO:0000259" key="7">
    <source>
        <dbReference type="Pfam" id="PF00324"/>
    </source>
</evidence>
<keyword evidence="4 6" id="KW-1133">Transmembrane helix</keyword>
<dbReference type="Gene3D" id="1.20.1740.10">
    <property type="entry name" value="Amino acid/polyamine transporter I"/>
    <property type="match status" value="1"/>
</dbReference>
<dbReference type="InterPro" id="IPR004840">
    <property type="entry name" value="Amino_acid_permease_CS"/>
</dbReference>
<feature type="transmembrane region" description="Helical" evidence="6">
    <location>
        <begin position="453"/>
        <end position="471"/>
    </location>
</feature>
<dbReference type="Pfam" id="PF00324">
    <property type="entry name" value="AA_permease"/>
    <property type="match status" value="1"/>
</dbReference>
<feature type="transmembrane region" description="Helical" evidence="6">
    <location>
        <begin position="264"/>
        <end position="282"/>
    </location>
</feature>
<feature type="transmembrane region" description="Helical" evidence="6">
    <location>
        <begin position="426"/>
        <end position="447"/>
    </location>
</feature>
<evidence type="ECO:0000256" key="6">
    <source>
        <dbReference type="SAM" id="Phobius"/>
    </source>
</evidence>
<dbReference type="AlphaFoldDB" id="A0A265DW88"/>
<feature type="transmembrane region" description="Helical" evidence="6">
    <location>
        <begin position="381"/>
        <end position="406"/>
    </location>
</feature>
<evidence type="ECO:0000256" key="3">
    <source>
        <dbReference type="ARBA" id="ARBA00022692"/>
    </source>
</evidence>
<keyword evidence="11" id="KW-1185">Reference proteome</keyword>
<dbReference type="GO" id="GO:0016020">
    <property type="term" value="C:membrane"/>
    <property type="evidence" value="ECO:0007669"/>
    <property type="project" value="UniProtKB-SubCell"/>
</dbReference>
<dbReference type="InterPro" id="IPR004841">
    <property type="entry name" value="AA-permease/SLC12A_dom"/>
</dbReference>
<organism evidence="8 10">
    <name type="scientific">Vreelandella boliviensis LC1</name>
    <dbReference type="NCBI Taxonomy" id="1072583"/>
    <lineage>
        <taxon>Bacteria</taxon>
        <taxon>Pseudomonadati</taxon>
        <taxon>Pseudomonadota</taxon>
        <taxon>Gammaproteobacteria</taxon>
        <taxon>Oceanospirillales</taxon>
        <taxon>Halomonadaceae</taxon>
        <taxon>Vreelandella</taxon>
    </lineage>
</organism>
<keyword evidence="5 6" id="KW-0472">Membrane</keyword>
<dbReference type="FunFam" id="1.20.1740.10:FF:000001">
    <property type="entry name" value="Amino acid permease"/>
    <property type="match status" value="1"/>
</dbReference>
<keyword evidence="3 6" id="KW-0812">Transmembrane</keyword>
<reference evidence="9 11" key="2">
    <citation type="submission" date="2017-07" db="EMBL/GenBank/DDBJ databases">
        <title>Shotgun whole genome sequences of three halophilic bacterial isolates.</title>
        <authorList>
            <person name="Pozzo T."/>
            <person name="Higdon S.M."/>
            <person name="Quillaguaman J."/>
        </authorList>
    </citation>
    <scope>NUCLEOTIDE SEQUENCE [LARGE SCALE GENOMIC DNA]</scope>
    <source>
        <strain evidence="9 11">LC1</strain>
    </source>
</reference>
<gene>
    <name evidence="9" type="ORF">CE457_13340</name>
    <name evidence="8" type="ORF">KUC_2453</name>
</gene>
<feature type="domain" description="Amino acid permease/ SLC12A" evidence="7">
    <location>
        <begin position="33"/>
        <end position="474"/>
    </location>
</feature>
<dbReference type="RefSeq" id="WP_007113406.1">
    <property type="nucleotide sequence ID" value="NZ_JH393258.1"/>
</dbReference>
<dbReference type="PIRSF" id="PIRSF006060">
    <property type="entry name" value="AA_transporter"/>
    <property type="match status" value="1"/>
</dbReference>
<evidence type="ECO:0000256" key="5">
    <source>
        <dbReference type="ARBA" id="ARBA00023136"/>
    </source>
</evidence>
<feature type="transmembrane region" description="Helical" evidence="6">
    <location>
        <begin position="354"/>
        <end position="375"/>
    </location>
</feature>
<feature type="transmembrane region" description="Helical" evidence="6">
    <location>
        <begin position="143"/>
        <end position="164"/>
    </location>
</feature>
<evidence type="ECO:0000256" key="1">
    <source>
        <dbReference type="ARBA" id="ARBA00004141"/>
    </source>
</evidence>
<dbReference type="EMBL" id="NPEY01000009">
    <property type="protein sequence ID" value="OZT73583.1"/>
    <property type="molecule type" value="Genomic_DNA"/>
</dbReference>
<comment type="subcellular location">
    <subcellularLocation>
        <location evidence="1">Membrane</location>
        <topology evidence="1">Multi-pass membrane protein</topology>
    </subcellularLocation>
</comment>
<reference evidence="8 10" key="1">
    <citation type="submission" date="2011-10" db="EMBL/GenBank/DDBJ databases">
        <authorList>
            <person name="Quillaguamn J."/>
            <person name="Guzmn D."/>
            <person name="Balderrama-Subieta A."/>
            <person name="Cardona-Ortuo C."/>
            <person name="Guevara-Martnez M."/>
            <person name="Callisaya-Quispe N."/>
        </authorList>
    </citation>
    <scope>NUCLEOTIDE SEQUENCE [LARGE SCALE GENOMIC DNA]</scope>
    <source>
        <strain evidence="8 10">LC1</strain>
    </source>
</reference>
<name>A0A265DW88_9GAMM</name>
<dbReference type="PROSITE" id="PS00218">
    <property type="entry name" value="AMINO_ACID_PERMEASE_1"/>
    <property type="match status" value="1"/>
</dbReference>
<feature type="transmembrane region" description="Helical" evidence="6">
    <location>
        <begin position="176"/>
        <end position="196"/>
    </location>
</feature>
<dbReference type="PANTHER" id="PTHR43495:SF5">
    <property type="entry name" value="GAMMA-AMINOBUTYRIC ACID PERMEASE"/>
    <property type="match status" value="1"/>
</dbReference>
<evidence type="ECO:0000256" key="2">
    <source>
        <dbReference type="ARBA" id="ARBA00022448"/>
    </source>
</evidence>
<evidence type="ECO:0000313" key="8">
    <source>
        <dbReference type="EMBL" id="EHJ92497.1"/>
    </source>
</evidence>
<evidence type="ECO:0000313" key="9">
    <source>
        <dbReference type="EMBL" id="OZT73583.1"/>
    </source>
</evidence>
<feature type="transmembrane region" description="Helical" evidence="6">
    <location>
        <begin position="302"/>
        <end position="322"/>
    </location>
</feature>
<feature type="transmembrane region" description="Helical" evidence="6">
    <location>
        <begin position="61"/>
        <end position="86"/>
    </location>
</feature>
<dbReference type="PANTHER" id="PTHR43495">
    <property type="entry name" value="GABA PERMEASE"/>
    <property type="match status" value="1"/>
</dbReference>
<protein>
    <submittedName>
        <fullName evidence="9">Amino acid permease</fullName>
    </submittedName>
</protein>
<proteinExistence type="predicted"/>
<sequence>MSKQARDQDLYQGSDQVQYQERAHFKRSMDTRHLVMLSLGGVIGTGLFLSSGYTVQQAGPIGAVLAYLVGGIVAWLVMMCLGELAVHMPESGAFSAHASRYIGPGTGYMVAWMYWLTWTVALGSEFTAAAVFMGRWFPDIPGWYWSGLFAAIVFGVNAFTTRFFAESEFWLSLIKVIAVVVFVLVGAVAIIGWVPLHDATGAEVASPGLSALWGEGAMPPSLLAIGTTLLAVMFAFSGTELIGIAAGETVDPGRNVPKAIRATLWRLILFFVGTIVVIAALLPQDQAGLTESPFVAVFQRLGVPGAADIMNFVIITALLSAANSGLYASSRMLWTLSDQGTLPKSLSRLNKRGIPMNAVLLSMVGGLGALFSSVYAPETVYLVLVSISGLAVVVVWMAIALSQFNFRRHYLRGGGQLKDLVYRTPFYPWVPLTAFAACLAACIGIAFDPQQRVALYFGVPFIGLCYLVHFVRHRAASQRPEYSPNAVEEKTV</sequence>
<feature type="transmembrane region" description="Helical" evidence="6">
    <location>
        <begin position="34"/>
        <end position="55"/>
    </location>
</feature>
<evidence type="ECO:0000313" key="10">
    <source>
        <dbReference type="Proteomes" id="UP000005756"/>
    </source>
</evidence>
<keyword evidence="2" id="KW-0813">Transport</keyword>
<feature type="transmembrane region" description="Helical" evidence="6">
    <location>
        <begin position="107"/>
        <end position="137"/>
    </location>
</feature>
<accession>A0A265DW88</accession>
<dbReference type="GO" id="GO:0055085">
    <property type="term" value="P:transmembrane transport"/>
    <property type="evidence" value="ECO:0007669"/>
    <property type="project" value="InterPro"/>
</dbReference>
<dbReference type="STRING" id="1072583.KUC_2453"/>
<dbReference type="Proteomes" id="UP000216538">
    <property type="component" value="Unassembled WGS sequence"/>
</dbReference>
<feature type="transmembrane region" description="Helical" evidence="6">
    <location>
        <begin position="216"/>
        <end position="236"/>
    </location>
</feature>
<evidence type="ECO:0000256" key="4">
    <source>
        <dbReference type="ARBA" id="ARBA00022989"/>
    </source>
</evidence>